<dbReference type="InterPro" id="IPR018060">
    <property type="entry name" value="HTH_AraC"/>
</dbReference>
<dbReference type="InterPro" id="IPR020449">
    <property type="entry name" value="Tscrpt_reg_AraC-type_HTH"/>
</dbReference>
<dbReference type="InterPro" id="IPR009057">
    <property type="entry name" value="Homeodomain-like_sf"/>
</dbReference>
<dbReference type="PANTHER" id="PTHR43280:SF2">
    <property type="entry name" value="HTH-TYPE TRANSCRIPTIONAL REGULATOR EXSA"/>
    <property type="match status" value="1"/>
</dbReference>
<reference evidence="6 7" key="1">
    <citation type="submission" date="2020-01" db="EMBL/GenBank/DDBJ databases">
        <title>Paenibacillus soybeanensis sp. nov. isolated from the nodules of soybean (Glycine max(L.) Merr).</title>
        <authorList>
            <person name="Wang H."/>
        </authorList>
    </citation>
    <scope>NUCLEOTIDE SEQUENCE [LARGE SCALE GENOMIC DNA]</scope>
    <source>
        <strain evidence="6 7">DSM 23054</strain>
    </source>
</reference>
<gene>
    <name evidence="6" type="ORF">GT003_25770</name>
</gene>
<feature type="domain" description="HTH araC/xylS-type" evidence="5">
    <location>
        <begin position="647"/>
        <end position="746"/>
    </location>
</feature>
<evidence type="ECO:0000259" key="5">
    <source>
        <dbReference type="PROSITE" id="PS01124"/>
    </source>
</evidence>
<name>A0A7X4YVW0_9BACL</name>
<keyword evidence="2" id="KW-0238">DNA-binding</keyword>
<dbReference type="PROSITE" id="PS01124">
    <property type="entry name" value="HTH_ARAC_FAMILY_2"/>
    <property type="match status" value="1"/>
</dbReference>
<protein>
    <submittedName>
        <fullName evidence="6">Helix-turn-helix domain-containing protein</fullName>
    </submittedName>
</protein>
<evidence type="ECO:0000256" key="2">
    <source>
        <dbReference type="ARBA" id="ARBA00023125"/>
    </source>
</evidence>
<evidence type="ECO:0000313" key="7">
    <source>
        <dbReference type="Proteomes" id="UP000558113"/>
    </source>
</evidence>
<dbReference type="SUPFAM" id="SSF46689">
    <property type="entry name" value="Homeodomain-like"/>
    <property type="match status" value="1"/>
</dbReference>
<proteinExistence type="predicted"/>
<dbReference type="PANTHER" id="PTHR43280">
    <property type="entry name" value="ARAC-FAMILY TRANSCRIPTIONAL REGULATOR"/>
    <property type="match status" value="1"/>
</dbReference>
<evidence type="ECO:0000256" key="4">
    <source>
        <dbReference type="SAM" id="Phobius"/>
    </source>
</evidence>
<dbReference type="Proteomes" id="UP000558113">
    <property type="component" value="Unassembled WGS sequence"/>
</dbReference>
<keyword evidence="4" id="KW-0812">Transmembrane</keyword>
<feature type="transmembrane region" description="Helical" evidence="4">
    <location>
        <begin position="12"/>
        <end position="31"/>
    </location>
</feature>
<keyword evidence="3" id="KW-0804">Transcription</keyword>
<dbReference type="AlphaFoldDB" id="A0A7X4YVW0"/>
<keyword evidence="7" id="KW-1185">Reference proteome</keyword>
<accession>A0A7X4YVW0</accession>
<dbReference type="Gene3D" id="3.30.450.20">
    <property type="entry name" value="PAS domain"/>
    <property type="match status" value="1"/>
</dbReference>
<dbReference type="Gene3D" id="1.10.10.60">
    <property type="entry name" value="Homeodomain-like"/>
    <property type="match status" value="2"/>
</dbReference>
<evidence type="ECO:0000256" key="1">
    <source>
        <dbReference type="ARBA" id="ARBA00023015"/>
    </source>
</evidence>
<evidence type="ECO:0000256" key="3">
    <source>
        <dbReference type="ARBA" id="ARBA00023163"/>
    </source>
</evidence>
<dbReference type="Pfam" id="PF12833">
    <property type="entry name" value="HTH_18"/>
    <property type="match status" value="1"/>
</dbReference>
<dbReference type="EMBL" id="JAAAMU010000019">
    <property type="protein sequence ID" value="NBC72419.1"/>
    <property type="molecule type" value="Genomic_DNA"/>
</dbReference>
<dbReference type="PRINTS" id="PR00032">
    <property type="entry name" value="HTHARAC"/>
</dbReference>
<dbReference type="OrthoDB" id="2503690at2"/>
<organism evidence="6 7">
    <name type="scientific">Paenibacillus sacheonensis</name>
    <dbReference type="NCBI Taxonomy" id="742054"/>
    <lineage>
        <taxon>Bacteria</taxon>
        <taxon>Bacillati</taxon>
        <taxon>Bacillota</taxon>
        <taxon>Bacilli</taxon>
        <taxon>Bacillales</taxon>
        <taxon>Paenibacillaceae</taxon>
        <taxon>Paenibacillus</taxon>
    </lineage>
</organism>
<keyword evidence="4" id="KW-0472">Membrane</keyword>
<dbReference type="GO" id="GO:0003700">
    <property type="term" value="F:DNA-binding transcription factor activity"/>
    <property type="evidence" value="ECO:0007669"/>
    <property type="project" value="InterPro"/>
</dbReference>
<evidence type="ECO:0000313" key="6">
    <source>
        <dbReference type="EMBL" id="NBC72419.1"/>
    </source>
</evidence>
<keyword evidence="1" id="KW-0805">Transcription regulation</keyword>
<dbReference type="SMART" id="SM00342">
    <property type="entry name" value="HTH_ARAC"/>
    <property type="match status" value="1"/>
</dbReference>
<dbReference type="GO" id="GO:0043565">
    <property type="term" value="F:sequence-specific DNA binding"/>
    <property type="evidence" value="ECO:0007669"/>
    <property type="project" value="InterPro"/>
</dbReference>
<keyword evidence="4" id="KW-1133">Transmembrane helix</keyword>
<feature type="transmembrane region" description="Helical" evidence="4">
    <location>
        <begin position="309"/>
        <end position="327"/>
    </location>
</feature>
<dbReference type="RefSeq" id="WP_161703406.1">
    <property type="nucleotide sequence ID" value="NZ_JAAAMU010000019.1"/>
</dbReference>
<sequence length="763" mass="87371">MLRTFVLKNPFQLFLTILLPFLVSTVLLLFLQSSLLSRNFERFALKQVYGQQLTNLQNTSSNVSALEQTAKSVSTTAFFDDVVKDLLYSDVNAEDYSKYQAKLQSYKNIYPFLQSIYVYNGDSMYTVPRTQFVQDREHFDDPGIFALLDNMETYKSHSIVLRKIPNIMSGISTGAKKDIFVYSYLFFDSQLTSGKVNEAIILNISEEWLNQSIQAQNPAGNFSRIFVIDNRGRLLSPDAVHPLLSDLHGEGYIRQINEAKDRAGSLRMNVNGVDAFVTYVSTDAFDWKLVSVTPYAHIMKDIEHMRQKTYLFVACFIIGSMLLSFYFSRRLYVPMSVVIQNYKQLESEKRNELYNRKQEFLRKLVHAQGLLPPDFVTKQFQRYEIGLDPAGHCLIVLAKIDRFSDFCSAYNRADRDLLKFGIVNIVNELLRPSYAHECIDMDEDLIAMLLQVPSLGAPSENEELVGLMRQLQAHTRQFLRLSVSITFGEPFETLRALDFHYLKTADLSDYRLMYGRNCMIFSDLTEVRTEDFQLLPEQEKALTEALVQGRFEEGKQLLGEMAQGASRYGYTAVHSMFIRQLLLIRHAVEVLESNHAMKVDFQFNAYLAKLQKLETIEDVLADYDALLDGLALELEAKRDNRYTKLLECVTRIVERELANPCLSLDAIAEEVHLSPPYLGKLFKKHRSISVADYINGERLQYAGRLVASSDDPIADIMEKSGFSSRSHFFTQFKRAYGTTPSQYRTNAKLEAGGGPRLSDAYQR</sequence>
<comment type="caution">
    <text evidence="6">The sequence shown here is derived from an EMBL/GenBank/DDBJ whole genome shotgun (WGS) entry which is preliminary data.</text>
</comment>